<evidence type="ECO:0000313" key="2">
    <source>
        <dbReference type="WBParaSite" id="RSKR_0000873200.1"/>
    </source>
</evidence>
<protein>
    <submittedName>
        <fullName evidence="2">Metalloendopeptidase</fullName>
    </submittedName>
</protein>
<evidence type="ECO:0000313" key="1">
    <source>
        <dbReference type="Proteomes" id="UP000095286"/>
    </source>
</evidence>
<proteinExistence type="predicted"/>
<sequence>MDYDNGPPRRGPHRGRGPPRGFDDYDGPRPGWDGPPRRGGGPRRGGFDGPPRPEFDGPGPGGPPNPLGALGGLFGGGQQPGLLTGLLGNFNLGGLGQNLDMLLSGVTELAANALDGPSNQWKYPPHQVRRLVRFCSKQPQNKKCQGIPPKLKKRFQKHNDKPPPNIGGLNMWEKKGFTGLKQIKRPPIRKVNRPNIMANVPSNFNKFVPKPTLGELDMARKSKMMAWCSSGKACNEQPDDAIEKRASIADGLLAFQYFLTPQSKVEQLDEVVETNLMRTMQVKEALIKSAGLTGKVDPINDGTFQHDVLLTEEQATSMINNINDNNLRRVKRSALFLEGVPTSKWPNNAPIPYAFDTTMTEPDKQVIKQAIQEIESKTCVRFKFSPTKPNGAHLYYIKYASGTFCGLSYIGRILPANPIYLSFACANSKGVAVHETLHALGLNHEQLRGDRNDFITVNYENINPQQYDFFAVVDSKQFTSYGVEYDYGSIMHYEGSIASSNGKQTMTAKINPAANQPKMGQRNGMSSKDVEVIQKMFCMPGCDDKNIYCGHWSLKKLCGSASESNYMTGNCQKSCNFCGVH</sequence>
<dbReference type="Proteomes" id="UP000095286">
    <property type="component" value="Unplaced"/>
</dbReference>
<accession>A0AC35U9A3</accession>
<dbReference type="WBParaSite" id="RSKR_0000873200.1">
    <property type="protein sequence ID" value="RSKR_0000873200.1"/>
    <property type="gene ID" value="RSKR_0000873200"/>
</dbReference>
<organism evidence="1 2">
    <name type="scientific">Rhabditophanes sp. KR3021</name>
    <dbReference type="NCBI Taxonomy" id="114890"/>
    <lineage>
        <taxon>Eukaryota</taxon>
        <taxon>Metazoa</taxon>
        <taxon>Ecdysozoa</taxon>
        <taxon>Nematoda</taxon>
        <taxon>Chromadorea</taxon>
        <taxon>Rhabditida</taxon>
        <taxon>Tylenchina</taxon>
        <taxon>Panagrolaimomorpha</taxon>
        <taxon>Strongyloidoidea</taxon>
        <taxon>Alloionematidae</taxon>
        <taxon>Rhabditophanes</taxon>
    </lineage>
</organism>
<name>A0AC35U9A3_9BILA</name>
<reference evidence="2" key="1">
    <citation type="submission" date="2016-11" db="UniProtKB">
        <authorList>
            <consortium name="WormBaseParasite"/>
        </authorList>
    </citation>
    <scope>IDENTIFICATION</scope>
    <source>
        <strain evidence="2">KR3021</strain>
    </source>
</reference>